<evidence type="ECO:0000256" key="6">
    <source>
        <dbReference type="ARBA" id="ARBA00023136"/>
    </source>
</evidence>
<dbReference type="AlphaFoldDB" id="A0A1X1DC08"/>
<accession>A0A1X1DC08</accession>
<dbReference type="PANTHER" id="PTHR30561:SF1">
    <property type="entry name" value="MULTIDRUG TRANSPORTER EMRE"/>
    <property type="match status" value="1"/>
</dbReference>
<keyword evidence="2" id="KW-0813">Transport</keyword>
<dbReference type="Proteomes" id="UP000238365">
    <property type="component" value="Chromosome"/>
</dbReference>
<evidence type="ECO:0000313" key="11">
    <source>
        <dbReference type="Proteomes" id="UP000238365"/>
    </source>
</evidence>
<keyword evidence="5 9" id="KW-1133">Transmembrane helix</keyword>
<feature type="transmembrane region" description="Helical" evidence="9">
    <location>
        <begin position="89"/>
        <end position="108"/>
    </location>
</feature>
<dbReference type="InterPro" id="IPR000390">
    <property type="entry name" value="Small_drug/metabolite_transptr"/>
</dbReference>
<evidence type="ECO:0000313" key="10">
    <source>
        <dbReference type="EMBL" id="AUX94472.1"/>
    </source>
</evidence>
<dbReference type="RefSeq" id="WP_104958294.1">
    <property type="nucleotide sequence ID" value="NZ_CP026377.1"/>
</dbReference>
<dbReference type="SUPFAM" id="SSF103481">
    <property type="entry name" value="Multidrug resistance efflux transporter EmrE"/>
    <property type="match status" value="1"/>
</dbReference>
<evidence type="ECO:0000256" key="8">
    <source>
        <dbReference type="RuleBase" id="RU003942"/>
    </source>
</evidence>
<dbReference type="GO" id="GO:0015220">
    <property type="term" value="F:choline transmembrane transporter activity"/>
    <property type="evidence" value="ECO:0007669"/>
    <property type="project" value="TreeGrafter"/>
</dbReference>
<keyword evidence="3" id="KW-1003">Cell membrane</keyword>
<dbReference type="InterPro" id="IPR045324">
    <property type="entry name" value="Small_multidrug_res"/>
</dbReference>
<proteinExistence type="inferred from homology"/>
<dbReference type="Pfam" id="PF00893">
    <property type="entry name" value="Multi_Drug_Res"/>
    <property type="match status" value="1"/>
</dbReference>
<feature type="transmembrane region" description="Helical" evidence="9">
    <location>
        <begin position="6"/>
        <end position="25"/>
    </location>
</feature>
<dbReference type="GO" id="GO:0031460">
    <property type="term" value="P:glycine betaine transport"/>
    <property type="evidence" value="ECO:0007669"/>
    <property type="project" value="TreeGrafter"/>
</dbReference>
<dbReference type="EMBL" id="CP026377">
    <property type="protein sequence ID" value="AUX94472.1"/>
    <property type="molecule type" value="Genomic_DNA"/>
</dbReference>
<name>A0A1X1DC08_9GAMM</name>
<evidence type="ECO:0000256" key="5">
    <source>
        <dbReference type="ARBA" id="ARBA00022989"/>
    </source>
</evidence>
<evidence type="ECO:0000256" key="7">
    <source>
        <dbReference type="ARBA" id="ARBA00038032"/>
    </source>
</evidence>
<comment type="similarity">
    <text evidence="7 8">Belongs to the drug/metabolite transporter (DMT) superfamily. Small multidrug resistance (SMR) (TC 2.A.7.1) family.</text>
</comment>
<keyword evidence="11" id="KW-1185">Reference proteome</keyword>
<organism evidence="10 11">
    <name type="scientific">Mixta gaviniae</name>
    <dbReference type="NCBI Taxonomy" id="665914"/>
    <lineage>
        <taxon>Bacteria</taxon>
        <taxon>Pseudomonadati</taxon>
        <taxon>Pseudomonadota</taxon>
        <taxon>Gammaproteobacteria</taxon>
        <taxon>Enterobacterales</taxon>
        <taxon>Erwiniaceae</taxon>
        <taxon>Mixta</taxon>
    </lineage>
</organism>
<reference evidence="10 11" key="1">
    <citation type="submission" date="2018-01" db="EMBL/GenBank/DDBJ databases">
        <title>Complete and assembled Genome of Pantoea gaviniae DSM22758T.</title>
        <authorList>
            <person name="Stevens M.J.A."/>
            <person name="Zurfluh K."/>
            <person name="Stephan R."/>
        </authorList>
    </citation>
    <scope>NUCLEOTIDE SEQUENCE [LARGE SCALE GENOMIC DNA]</scope>
    <source>
        <strain evidence="10 11">DSM 22758</strain>
    </source>
</reference>
<feature type="transmembrane region" description="Helical" evidence="9">
    <location>
        <begin position="32"/>
        <end position="51"/>
    </location>
</feature>
<keyword evidence="6 9" id="KW-0472">Membrane</keyword>
<gene>
    <name evidence="10" type="ORF">C2E15_16270</name>
</gene>
<protein>
    <submittedName>
        <fullName evidence="10">QacE family quaternary ammonium compound efflux SMR transporter</fullName>
    </submittedName>
</protein>
<keyword evidence="4 8" id="KW-0812">Transmembrane</keyword>
<evidence type="ECO:0000256" key="9">
    <source>
        <dbReference type="SAM" id="Phobius"/>
    </source>
</evidence>
<feature type="transmembrane region" description="Helical" evidence="9">
    <location>
        <begin position="63"/>
        <end position="82"/>
    </location>
</feature>
<evidence type="ECO:0000256" key="1">
    <source>
        <dbReference type="ARBA" id="ARBA00004651"/>
    </source>
</evidence>
<dbReference type="KEGG" id="pgz:C2E15_16270"/>
<dbReference type="PANTHER" id="PTHR30561">
    <property type="entry name" value="SMR FAMILY PROTON-DEPENDENT DRUG EFFLUX TRANSPORTER SUGE"/>
    <property type="match status" value="1"/>
</dbReference>
<sequence>MSPLLAWSSLAGAIVCEIIGTVYLGKSVHFTRLVPCLLCVLFYAASVYLLAQSLRVVPLALAYASWGGLGIVFTTVASILIFKQRPDTPALIGITLIVIGVVIVNGFSKMSVH</sequence>
<dbReference type="Gene3D" id="1.10.3730.20">
    <property type="match status" value="1"/>
</dbReference>
<dbReference type="GO" id="GO:0015199">
    <property type="term" value="F:amino-acid betaine transmembrane transporter activity"/>
    <property type="evidence" value="ECO:0007669"/>
    <property type="project" value="TreeGrafter"/>
</dbReference>
<dbReference type="InterPro" id="IPR037185">
    <property type="entry name" value="EmrE-like"/>
</dbReference>
<comment type="subcellular location">
    <subcellularLocation>
        <location evidence="1 8">Cell membrane</location>
        <topology evidence="1 8">Multi-pass membrane protein</topology>
    </subcellularLocation>
</comment>
<evidence type="ECO:0000256" key="4">
    <source>
        <dbReference type="ARBA" id="ARBA00022692"/>
    </source>
</evidence>
<dbReference type="GO" id="GO:0015297">
    <property type="term" value="F:antiporter activity"/>
    <property type="evidence" value="ECO:0007669"/>
    <property type="project" value="TreeGrafter"/>
</dbReference>
<dbReference type="OrthoDB" id="9808638at2"/>
<evidence type="ECO:0000256" key="3">
    <source>
        <dbReference type="ARBA" id="ARBA00022475"/>
    </source>
</evidence>
<dbReference type="GO" id="GO:0005886">
    <property type="term" value="C:plasma membrane"/>
    <property type="evidence" value="ECO:0007669"/>
    <property type="project" value="UniProtKB-SubCell"/>
</dbReference>
<evidence type="ECO:0000256" key="2">
    <source>
        <dbReference type="ARBA" id="ARBA00022448"/>
    </source>
</evidence>